<dbReference type="AlphaFoldDB" id="A0A6A7Z311"/>
<keyword evidence="4" id="KW-1185">Reference proteome</keyword>
<evidence type="ECO:0000313" key="2">
    <source>
        <dbReference type="EMBL" id="MQU41138.1"/>
    </source>
</evidence>
<dbReference type="EMBL" id="WIVX01000002">
    <property type="protein sequence ID" value="MQU29979.1"/>
    <property type="molecule type" value="Genomic_DNA"/>
</dbReference>
<dbReference type="EMBL" id="WIVV01000003">
    <property type="protein sequence ID" value="MQU41138.1"/>
    <property type="molecule type" value="Genomic_DNA"/>
</dbReference>
<dbReference type="RefSeq" id="WP_153350679.1">
    <property type="nucleotide sequence ID" value="NZ_CP181271.1"/>
</dbReference>
<sequence length="63" mass="7003">MLVTAAPGHRVPMEGYPRQHIEAGQEPVEVLNTSYYRRRIAAGELLVKKGRSGAKRTTQEPAE</sequence>
<name>A0A6A7Z311_9PSED</name>
<organism evidence="2 3">
    <name type="scientific">Pseudomonas helleri</name>
    <dbReference type="NCBI Taxonomy" id="1608996"/>
    <lineage>
        <taxon>Bacteria</taxon>
        <taxon>Pseudomonadati</taxon>
        <taxon>Pseudomonadota</taxon>
        <taxon>Gammaproteobacteria</taxon>
        <taxon>Pseudomonadales</taxon>
        <taxon>Pseudomonadaceae</taxon>
        <taxon>Pseudomonas</taxon>
    </lineage>
</organism>
<dbReference type="Proteomes" id="UP000466863">
    <property type="component" value="Unassembled WGS sequence"/>
</dbReference>
<accession>A0A6A7Z311</accession>
<protein>
    <submittedName>
        <fullName evidence="2">DUF2635 domain-containing protein</fullName>
    </submittedName>
</protein>
<gene>
    <name evidence="2" type="ORF">GHO28_01265</name>
    <name evidence="1" type="ORF">GHO30_00970</name>
</gene>
<dbReference type="Proteomes" id="UP000470186">
    <property type="component" value="Unassembled WGS sequence"/>
</dbReference>
<evidence type="ECO:0000313" key="3">
    <source>
        <dbReference type="Proteomes" id="UP000466863"/>
    </source>
</evidence>
<evidence type="ECO:0000313" key="1">
    <source>
        <dbReference type="EMBL" id="MQU29979.1"/>
    </source>
</evidence>
<evidence type="ECO:0000313" key="4">
    <source>
        <dbReference type="Proteomes" id="UP000470186"/>
    </source>
</evidence>
<proteinExistence type="predicted"/>
<comment type="caution">
    <text evidence="2">The sequence shown here is derived from an EMBL/GenBank/DDBJ whole genome shotgun (WGS) entry which is preliminary data.</text>
</comment>
<reference evidence="3 4" key="1">
    <citation type="submission" date="2019-10" db="EMBL/GenBank/DDBJ databases">
        <title>Evaluation of single-gene subtyping targets for Pseudomonas.</title>
        <authorList>
            <person name="Reichler S.J."/>
            <person name="Orsi R.H."/>
            <person name="Wiedmann M."/>
            <person name="Martin N.H."/>
            <person name="Murphy S.I."/>
        </authorList>
    </citation>
    <scope>NUCLEOTIDE SEQUENCE [LARGE SCALE GENOMIC DNA]</scope>
    <source>
        <strain evidence="2 3">FSL R10-1876</strain>
        <strain evidence="1 4">FSL R10-2107</strain>
    </source>
</reference>